<reference evidence="3" key="2">
    <citation type="submission" date="2020-09" db="EMBL/GenBank/DDBJ databases">
        <authorList>
            <person name="Sun Q."/>
            <person name="Zhou Y."/>
        </authorList>
    </citation>
    <scope>NUCLEOTIDE SEQUENCE</scope>
    <source>
        <strain evidence="3">CGMCC 1.15095</strain>
    </source>
</reference>
<feature type="repeat" description="TPR" evidence="1">
    <location>
        <begin position="130"/>
        <end position="163"/>
    </location>
</feature>
<dbReference type="PANTHER" id="PTHR12558">
    <property type="entry name" value="CELL DIVISION CYCLE 16,23,27"/>
    <property type="match status" value="1"/>
</dbReference>
<dbReference type="InterPro" id="IPR011990">
    <property type="entry name" value="TPR-like_helical_dom_sf"/>
</dbReference>
<dbReference type="AlphaFoldDB" id="A0A916TSC0"/>
<sequence length="590" mass="64008">MRWRLALLPVFLAAPLALAPVLGEGSGTQALIDQARDAITRGDGIDAEMKLRTALDRGAARADVAAWMGEAYLTQNDRDKARWWLKGGNFAPGSAANGWRALAALERLDGNLEAAGDAYDRALAIIPDDATLWVEIGRLTYARGRHLRAIEAAEHALKLDPDNVRALEFRGQLVRDRYGLVAAIPWFETALMKKPDDVSVLLEYAATLGDMGRASECLTVTRRVLELSPKHPRAFYLQAVLAARAGNYQLARGLLDRTGAQLDGHAGVLLLRGIVELAAGNPSAASEVLEQVLRVRPDSRRAQDLLARAIYLSGEYRYATLRFRDRITRDDASPYLLTVVARAYEALGDRQAAGELLDRAARPRSAALRVLPDGSRIGRMLAQGQASAAEAAAEAARRDDPGFYDNLSLAGDVQLALGRAQAAQIRYEEAAEIRMPESLFRRRFAAYVMAGDRVGAGELVEGYLRQNPTNRAALRAAARLATGSADTRRARAILSWLRDNGEARDVQLRSDLALIEAEEGDIIAAESNARAAYRLQRSSPAATQALGFAYAATGSSAGAAQALLDKAQILLGNTPLIAEARQMLERRRES</sequence>
<dbReference type="InterPro" id="IPR019734">
    <property type="entry name" value="TPR_rpt"/>
</dbReference>
<evidence type="ECO:0000313" key="4">
    <source>
        <dbReference type="Proteomes" id="UP000608154"/>
    </source>
</evidence>
<evidence type="ECO:0000256" key="1">
    <source>
        <dbReference type="PROSITE-ProRule" id="PRU00339"/>
    </source>
</evidence>
<name>A0A916TSC0_9SPHN</name>
<keyword evidence="1" id="KW-0802">TPR repeat</keyword>
<proteinExistence type="predicted"/>
<comment type="caution">
    <text evidence="3">The sequence shown here is derived from an EMBL/GenBank/DDBJ whole genome shotgun (WGS) entry which is preliminary data.</text>
</comment>
<dbReference type="Pfam" id="PF14559">
    <property type="entry name" value="TPR_19"/>
    <property type="match status" value="1"/>
</dbReference>
<dbReference type="Gene3D" id="1.25.40.10">
    <property type="entry name" value="Tetratricopeptide repeat domain"/>
    <property type="match status" value="3"/>
</dbReference>
<dbReference type="SMART" id="SM00028">
    <property type="entry name" value="TPR"/>
    <property type="match status" value="6"/>
</dbReference>
<accession>A0A916TSC0</accession>
<dbReference type="EMBL" id="BMHK01000010">
    <property type="protein sequence ID" value="GGC00068.1"/>
    <property type="molecule type" value="Genomic_DNA"/>
</dbReference>
<dbReference type="PROSITE" id="PS50005">
    <property type="entry name" value="TPR"/>
    <property type="match status" value="2"/>
</dbReference>
<dbReference type="SUPFAM" id="SSF48452">
    <property type="entry name" value="TPR-like"/>
    <property type="match status" value="3"/>
</dbReference>
<keyword evidence="2" id="KW-0732">Signal</keyword>
<feature type="repeat" description="TPR" evidence="1">
    <location>
        <begin position="96"/>
        <end position="129"/>
    </location>
</feature>
<protein>
    <recommendedName>
        <fullName evidence="5">Tetratricopeptide repeat protein</fullName>
    </recommendedName>
</protein>
<dbReference type="Pfam" id="PF13432">
    <property type="entry name" value="TPR_16"/>
    <property type="match status" value="1"/>
</dbReference>
<organism evidence="3 4">
    <name type="scientific">Novosphingobium endophyticum</name>
    <dbReference type="NCBI Taxonomy" id="1955250"/>
    <lineage>
        <taxon>Bacteria</taxon>
        <taxon>Pseudomonadati</taxon>
        <taxon>Pseudomonadota</taxon>
        <taxon>Alphaproteobacteria</taxon>
        <taxon>Sphingomonadales</taxon>
        <taxon>Sphingomonadaceae</taxon>
        <taxon>Novosphingobium</taxon>
    </lineage>
</organism>
<gene>
    <name evidence="3" type="ORF">GCM10011494_18220</name>
</gene>
<feature type="chain" id="PRO_5037550556" description="Tetratricopeptide repeat protein" evidence="2">
    <location>
        <begin position="20"/>
        <end position="590"/>
    </location>
</feature>
<feature type="signal peptide" evidence="2">
    <location>
        <begin position="1"/>
        <end position="19"/>
    </location>
</feature>
<evidence type="ECO:0000313" key="3">
    <source>
        <dbReference type="EMBL" id="GGC00068.1"/>
    </source>
</evidence>
<evidence type="ECO:0000256" key="2">
    <source>
        <dbReference type="SAM" id="SignalP"/>
    </source>
</evidence>
<keyword evidence="4" id="KW-1185">Reference proteome</keyword>
<reference evidence="3" key="1">
    <citation type="journal article" date="2014" name="Int. J. Syst. Evol. Microbiol.">
        <title>Complete genome sequence of Corynebacterium casei LMG S-19264T (=DSM 44701T), isolated from a smear-ripened cheese.</title>
        <authorList>
            <consortium name="US DOE Joint Genome Institute (JGI-PGF)"/>
            <person name="Walter F."/>
            <person name="Albersmeier A."/>
            <person name="Kalinowski J."/>
            <person name="Ruckert C."/>
        </authorList>
    </citation>
    <scope>NUCLEOTIDE SEQUENCE</scope>
    <source>
        <strain evidence="3">CGMCC 1.15095</strain>
    </source>
</reference>
<evidence type="ECO:0008006" key="5">
    <source>
        <dbReference type="Google" id="ProtNLM"/>
    </source>
</evidence>
<dbReference type="RefSeq" id="WP_229736272.1">
    <property type="nucleotide sequence ID" value="NZ_BMHK01000010.1"/>
</dbReference>
<dbReference type="Proteomes" id="UP000608154">
    <property type="component" value="Unassembled WGS sequence"/>
</dbReference>
<dbReference type="PANTHER" id="PTHR12558:SF13">
    <property type="entry name" value="CELL DIVISION CYCLE PROTEIN 27 HOMOLOG"/>
    <property type="match status" value="1"/>
</dbReference>